<reference evidence="2" key="2">
    <citation type="submission" date="2020-11" db="EMBL/GenBank/DDBJ databases">
        <authorList>
            <person name="McCartney M.A."/>
            <person name="Auch B."/>
            <person name="Kono T."/>
            <person name="Mallez S."/>
            <person name="Becker A."/>
            <person name="Gohl D.M."/>
            <person name="Silverstein K.A.T."/>
            <person name="Koren S."/>
            <person name="Bechman K.B."/>
            <person name="Herman A."/>
            <person name="Abrahante J.E."/>
            <person name="Garbe J."/>
        </authorList>
    </citation>
    <scope>NUCLEOTIDE SEQUENCE</scope>
    <source>
        <strain evidence="2">Duluth1</strain>
        <tissue evidence="2">Whole animal</tissue>
    </source>
</reference>
<dbReference type="Proteomes" id="UP000828390">
    <property type="component" value="Unassembled WGS sequence"/>
</dbReference>
<dbReference type="AlphaFoldDB" id="A0A9D4N2X1"/>
<evidence type="ECO:0000313" key="3">
    <source>
        <dbReference type="Proteomes" id="UP000828390"/>
    </source>
</evidence>
<keyword evidence="3" id="KW-1185">Reference proteome</keyword>
<sequence>MWILTRDKRLATSTSLCPSCFLPLVNGGIAKEAPRTANSSAIKNPLSASTPYSSFS</sequence>
<evidence type="ECO:0000313" key="2">
    <source>
        <dbReference type="EMBL" id="KAH3887061.1"/>
    </source>
</evidence>
<name>A0A9D4N2X1_DREPO</name>
<evidence type="ECO:0000256" key="1">
    <source>
        <dbReference type="SAM" id="MobiDB-lite"/>
    </source>
</evidence>
<organism evidence="2 3">
    <name type="scientific">Dreissena polymorpha</name>
    <name type="common">Zebra mussel</name>
    <name type="synonym">Mytilus polymorpha</name>
    <dbReference type="NCBI Taxonomy" id="45954"/>
    <lineage>
        <taxon>Eukaryota</taxon>
        <taxon>Metazoa</taxon>
        <taxon>Spiralia</taxon>
        <taxon>Lophotrochozoa</taxon>
        <taxon>Mollusca</taxon>
        <taxon>Bivalvia</taxon>
        <taxon>Autobranchia</taxon>
        <taxon>Heteroconchia</taxon>
        <taxon>Euheterodonta</taxon>
        <taxon>Imparidentia</taxon>
        <taxon>Neoheterodontei</taxon>
        <taxon>Myida</taxon>
        <taxon>Dreissenoidea</taxon>
        <taxon>Dreissenidae</taxon>
        <taxon>Dreissena</taxon>
    </lineage>
</organism>
<comment type="caution">
    <text evidence="2">The sequence shown here is derived from an EMBL/GenBank/DDBJ whole genome shotgun (WGS) entry which is preliminary data.</text>
</comment>
<proteinExistence type="predicted"/>
<dbReference type="EMBL" id="JAIWYP010000001">
    <property type="protein sequence ID" value="KAH3887061.1"/>
    <property type="molecule type" value="Genomic_DNA"/>
</dbReference>
<accession>A0A9D4N2X1</accession>
<gene>
    <name evidence="2" type="ORF">DPMN_011074</name>
</gene>
<protein>
    <submittedName>
        <fullName evidence="2">Uncharacterized protein</fullName>
    </submittedName>
</protein>
<reference evidence="2" key="1">
    <citation type="journal article" date="2019" name="bioRxiv">
        <title>The Genome of the Zebra Mussel, Dreissena polymorpha: A Resource for Invasive Species Research.</title>
        <authorList>
            <person name="McCartney M.A."/>
            <person name="Auch B."/>
            <person name="Kono T."/>
            <person name="Mallez S."/>
            <person name="Zhang Y."/>
            <person name="Obille A."/>
            <person name="Becker A."/>
            <person name="Abrahante J.E."/>
            <person name="Garbe J."/>
            <person name="Badalamenti J.P."/>
            <person name="Herman A."/>
            <person name="Mangelson H."/>
            <person name="Liachko I."/>
            <person name="Sullivan S."/>
            <person name="Sone E.D."/>
            <person name="Koren S."/>
            <person name="Silverstein K.A.T."/>
            <person name="Beckman K.B."/>
            <person name="Gohl D.M."/>
        </authorList>
    </citation>
    <scope>NUCLEOTIDE SEQUENCE</scope>
    <source>
        <strain evidence="2">Duluth1</strain>
        <tissue evidence="2">Whole animal</tissue>
    </source>
</reference>
<feature type="region of interest" description="Disordered" evidence="1">
    <location>
        <begin position="36"/>
        <end position="56"/>
    </location>
</feature>